<feature type="domain" description="HMA" evidence="3">
    <location>
        <begin position="23"/>
        <end position="89"/>
    </location>
</feature>
<protein>
    <submittedName>
        <fullName evidence="4">Copper chaperone CopZ</fullName>
    </submittedName>
</protein>
<keyword evidence="2" id="KW-0732">Signal</keyword>
<dbReference type="EMBL" id="SHKN01000005">
    <property type="protein sequence ID" value="RZT91300.1"/>
    <property type="molecule type" value="Genomic_DNA"/>
</dbReference>
<dbReference type="AlphaFoldDB" id="A0A4Q7V776"/>
<feature type="compositionally biased region" description="Basic residues" evidence="1">
    <location>
        <begin position="116"/>
        <end position="126"/>
    </location>
</feature>
<dbReference type="OrthoDB" id="5513217at2"/>
<sequence>MYRKMLSLICFSFLGITLSVAQDVTESFKVSGNCGMCESRIEKAASSVDGVTSADWNKETKMIEVAFDSSNTDIHKVHMAIANAGHDTEMHKAKDEVYSALHGCCKYNRIDLSQKDKKKGHKHAKDSHKNGKTHDSHSGCGHSGDQKSNSGC</sequence>
<keyword evidence="5" id="KW-1185">Reference proteome</keyword>
<dbReference type="InterPro" id="IPR036163">
    <property type="entry name" value="HMA_dom_sf"/>
</dbReference>
<proteinExistence type="predicted"/>
<feature type="signal peptide" evidence="2">
    <location>
        <begin position="1"/>
        <end position="21"/>
    </location>
</feature>
<evidence type="ECO:0000256" key="1">
    <source>
        <dbReference type="SAM" id="MobiDB-lite"/>
    </source>
</evidence>
<organism evidence="4 5">
    <name type="scientific">Ancylomarina subtilis</name>
    <dbReference type="NCBI Taxonomy" id="1639035"/>
    <lineage>
        <taxon>Bacteria</taxon>
        <taxon>Pseudomonadati</taxon>
        <taxon>Bacteroidota</taxon>
        <taxon>Bacteroidia</taxon>
        <taxon>Marinilabiliales</taxon>
        <taxon>Marinifilaceae</taxon>
        <taxon>Ancylomarina</taxon>
    </lineage>
</organism>
<gene>
    <name evidence="4" type="ORF">EV201_3114</name>
</gene>
<dbReference type="RefSeq" id="WP_130308469.1">
    <property type="nucleotide sequence ID" value="NZ_SHKN01000005.1"/>
</dbReference>
<evidence type="ECO:0000313" key="4">
    <source>
        <dbReference type="EMBL" id="RZT91300.1"/>
    </source>
</evidence>
<dbReference type="GO" id="GO:0046872">
    <property type="term" value="F:metal ion binding"/>
    <property type="evidence" value="ECO:0007669"/>
    <property type="project" value="InterPro"/>
</dbReference>
<dbReference type="InterPro" id="IPR006121">
    <property type="entry name" value="HMA_dom"/>
</dbReference>
<dbReference type="Pfam" id="PF00403">
    <property type="entry name" value="HMA"/>
    <property type="match status" value="1"/>
</dbReference>
<dbReference type="Gene3D" id="3.30.70.100">
    <property type="match status" value="1"/>
</dbReference>
<feature type="chain" id="PRO_5020572301" evidence="2">
    <location>
        <begin position="22"/>
        <end position="152"/>
    </location>
</feature>
<comment type="caution">
    <text evidence="4">The sequence shown here is derived from an EMBL/GenBank/DDBJ whole genome shotgun (WGS) entry which is preliminary data.</text>
</comment>
<dbReference type="PROSITE" id="PS50846">
    <property type="entry name" value="HMA_2"/>
    <property type="match status" value="1"/>
</dbReference>
<dbReference type="Proteomes" id="UP000293562">
    <property type="component" value="Unassembled WGS sequence"/>
</dbReference>
<accession>A0A4Q7V776</accession>
<evidence type="ECO:0000313" key="5">
    <source>
        <dbReference type="Proteomes" id="UP000293562"/>
    </source>
</evidence>
<evidence type="ECO:0000256" key="2">
    <source>
        <dbReference type="SAM" id="SignalP"/>
    </source>
</evidence>
<dbReference type="SUPFAM" id="SSF55008">
    <property type="entry name" value="HMA, heavy metal-associated domain"/>
    <property type="match status" value="1"/>
</dbReference>
<feature type="region of interest" description="Disordered" evidence="1">
    <location>
        <begin position="115"/>
        <end position="152"/>
    </location>
</feature>
<dbReference type="CDD" id="cd00371">
    <property type="entry name" value="HMA"/>
    <property type="match status" value="1"/>
</dbReference>
<name>A0A4Q7V776_9BACT</name>
<evidence type="ECO:0000259" key="3">
    <source>
        <dbReference type="PROSITE" id="PS50846"/>
    </source>
</evidence>
<reference evidence="4 5" key="1">
    <citation type="submission" date="2019-02" db="EMBL/GenBank/DDBJ databases">
        <title>Genomic Encyclopedia of Type Strains, Phase IV (KMG-IV): sequencing the most valuable type-strain genomes for metagenomic binning, comparative biology and taxonomic classification.</title>
        <authorList>
            <person name="Goeker M."/>
        </authorList>
    </citation>
    <scope>NUCLEOTIDE SEQUENCE [LARGE SCALE GENOMIC DNA]</scope>
    <source>
        <strain evidence="4 5">DSM 28825</strain>
    </source>
</reference>
<feature type="compositionally biased region" description="Basic and acidic residues" evidence="1">
    <location>
        <begin position="127"/>
        <end position="137"/>
    </location>
</feature>